<gene>
    <name evidence="2" type="ORF">C1645_819508</name>
</gene>
<dbReference type="InterPro" id="IPR027417">
    <property type="entry name" value="P-loop_NTPase"/>
</dbReference>
<evidence type="ECO:0000313" key="3">
    <source>
        <dbReference type="Proteomes" id="UP000265703"/>
    </source>
</evidence>
<accession>A0A397T4P4</accession>
<dbReference type="OrthoDB" id="2418308at2759"/>
<evidence type="ECO:0000256" key="1">
    <source>
        <dbReference type="SAM" id="MobiDB-lite"/>
    </source>
</evidence>
<reference evidence="2 3" key="1">
    <citation type="submission" date="2018-06" db="EMBL/GenBank/DDBJ databases">
        <title>Comparative genomics reveals the genomic features of Rhizophagus irregularis, R. cerebriforme, R. diaphanum and Gigaspora rosea, and their symbiotic lifestyle signature.</title>
        <authorList>
            <person name="Morin E."/>
            <person name="San Clemente H."/>
            <person name="Chen E.C.H."/>
            <person name="De La Providencia I."/>
            <person name="Hainaut M."/>
            <person name="Kuo A."/>
            <person name="Kohler A."/>
            <person name="Murat C."/>
            <person name="Tang N."/>
            <person name="Roy S."/>
            <person name="Loubradou J."/>
            <person name="Henrissat B."/>
            <person name="Grigoriev I.V."/>
            <person name="Corradi N."/>
            <person name="Roux C."/>
            <person name="Martin F.M."/>
        </authorList>
    </citation>
    <scope>NUCLEOTIDE SEQUENCE [LARGE SCALE GENOMIC DNA]</scope>
    <source>
        <strain evidence="2 3">DAOM 227022</strain>
    </source>
</reference>
<feature type="region of interest" description="Disordered" evidence="1">
    <location>
        <begin position="1"/>
        <end position="34"/>
    </location>
</feature>
<name>A0A397T4P4_9GLOM</name>
<proteinExistence type="predicted"/>
<comment type="caution">
    <text evidence="2">The sequence shown here is derived from an EMBL/GenBank/DDBJ whole genome shotgun (WGS) entry which is preliminary data.</text>
</comment>
<organism evidence="2 3">
    <name type="scientific">Glomus cerebriforme</name>
    <dbReference type="NCBI Taxonomy" id="658196"/>
    <lineage>
        <taxon>Eukaryota</taxon>
        <taxon>Fungi</taxon>
        <taxon>Fungi incertae sedis</taxon>
        <taxon>Mucoromycota</taxon>
        <taxon>Glomeromycotina</taxon>
        <taxon>Glomeromycetes</taxon>
        <taxon>Glomerales</taxon>
        <taxon>Glomeraceae</taxon>
        <taxon>Glomus</taxon>
    </lineage>
</organism>
<feature type="compositionally biased region" description="Basic and acidic residues" evidence="1">
    <location>
        <begin position="1"/>
        <end position="23"/>
    </location>
</feature>
<keyword evidence="3" id="KW-1185">Reference proteome</keyword>
<evidence type="ECO:0000313" key="2">
    <source>
        <dbReference type="EMBL" id="RIA93320.1"/>
    </source>
</evidence>
<dbReference type="EMBL" id="QKYT01000106">
    <property type="protein sequence ID" value="RIA93320.1"/>
    <property type="molecule type" value="Genomic_DNA"/>
</dbReference>
<sequence length="93" mass="10760">MCDQVKSIDKQRLGDKLAKKEEWENPPSPERPAEAKAIQKYLKDTSYKFSEAYLYEKASYKQIQNEGGSVGEVKYKKLAKQAKELVNEILNYL</sequence>
<dbReference type="Proteomes" id="UP000265703">
    <property type="component" value="Unassembled WGS sequence"/>
</dbReference>
<dbReference type="AlphaFoldDB" id="A0A397T4P4"/>
<protein>
    <submittedName>
        <fullName evidence="2">Uncharacterized protein</fullName>
    </submittedName>
</protein>
<dbReference type="Gene3D" id="3.40.50.300">
    <property type="entry name" value="P-loop containing nucleotide triphosphate hydrolases"/>
    <property type="match status" value="1"/>
</dbReference>